<dbReference type="PROSITE" id="PS50042">
    <property type="entry name" value="CNMP_BINDING_3"/>
    <property type="match status" value="1"/>
</dbReference>
<reference evidence="9 10" key="1">
    <citation type="submission" date="2017-07" db="EMBL/GenBank/DDBJ databases">
        <title>Isolation and whole genome analysis of endospore-forming bacteria from heroin.</title>
        <authorList>
            <person name="Kalinowski J."/>
            <person name="Ahrens B."/>
            <person name="Al-Dilaimi A."/>
            <person name="Winkler A."/>
            <person name="Wibberg D."/>
            <person name="Schleenbecker U."/>
            <person name="Ruckert C."/>
            <person name="Wolfel R."/>
            <person name="Grass G."/>
        </authorList>
    </citation>
    <scope>NUCLEOTIDE SEQUENCE [LARGE SCALE GENOMIC DNA]</scope>
    <source>
        <strain evidence="9 10">7537-G1</strain>
    </source>
</reference>
<dbReference type="Proteomes" id="UP000215596">
    <property type="component" value="Unassembled WGS sequence"/>
</dbReference>
<dbReference type="Gene3D" id="1.10.10.10">
    <property type="entry name" value="Winged helix-like DNA-binding domain superfamily/Winged helix DNA-binding domain"/>
    <property type="match status" value="1"/>
</dbReference>
<dbReference type="AlphaFoldDB" id="A0A268EZE2"/>
<evidence type="ECO:0000259" key="7">
    <source>
        <dbReference type="PROSITE" id="PS51063"/>
    </source>
</evidence>
<keyword evidence="2" id="KW-0238">DNA-binding</keyword>
<dbReference type="GO" id="GO:0005829">
    <property type="term" value="C:cytosol"/>
    <property type="evidence" value="ECO:0007669"/>
    <property type="project" value="TreeGrafter"/>
</dbReference>
<name>A0A268EZE2_9BACL</name>
<dbReference type="SUPFAM" id="SSF46785">
    <property type="entry name" value="Winged helix' DNA-binding domain"/>
    <property type="match status" value="1"/>
</dbReference>
<feature type="domain" description="Cyclic nucleotide-binding" evidence="6">
    <location>
        <begin position="26"/>
        <end position="125"/>
    </location>
</feature>
<evidence type="ECO:0000256" key="4">
    <source>
        <dbReference type="ARBA" id="ARBA00023163"/>
    </source>
</evidence>
<dbReference type="CDD" id="cd00038">
    <property type="entry name" value="CAP_ED"/>
    <property type="match status" value="1"/>
</dbReference>
<dbReference type="InterPro" id="IPR018335">
    <property type="entry name" value="Tscrpt_reg_HTH_Crp-type_CS"/>
</dbReference>
<reference evidence="8 11" key="2">
    <citation type="submission" date="2019-11" db="EMBL/GenBank/DDBJ databases">
        <title>Draft genome sequences of five Paenibacillus species of dairy origin.</title>
        <authorList>
            <person name="Olajide A.M."/>
            <person name="Chen S."/>
            <person name="Lapointe G."/>
        </authorList>
    </citation>
    <scope>NUCLEOTIDE SEQUENCE [LARGE SCALE GENOMIC DNA]</scope>
    <source>
        <strain evidence="8 11">3CS1</strain>
    </source>
</reference>
<dbReference type="Gene3D" id="2.60.120.10">
    <property type="entry name" value="Jelly Rolls"/>
    <property type="match status" value="1"/>
</dbReference>
<dbReference type="SUPFAM" id="SSF51206">
    <property type="entry name" value="cAMP-binding domain-like"/>
    <property type="match status" value="1"/>
</dbReference>
<dbReference type="InterPro" id="IPR036390">
    <property type="entry name" value="WH_DNA-bd_sf"/>
</dbReference>
<dbReference type="InterPro" id="IPR018490">
    <property type="entry name" value="cNMP-bd_dom_sf"/>
</dbReference>
<protein>
    <submittedName>
        <fullName evidence="8">Helix-turn-helix domain-containing protein</fullName>
    </submittedName>
</protein>
<evidence type="ECO:0000313" key="9">
    <source>
        <dbReference type="EMBL" id="PAD78444.1"/>
    </source>
</evidence>
<accession>A0A268EZE2</accession>
<comment type="caution">
    <text evidence="9">The sequence shown here is derived from an EMBL/GenBank/DDBJ whole genome shotgun (WGS) entry which is preliminary data.</text>
</comment>
<dbReference type="GO" id="GO:0003700">
    <property type="term" value="F:DNA-binding transcription factor activity"/>
    <property type="evidence" value="ECO:0007669"/>
    <property type="project" value="InterPro"/>
</dbReference>
<feature type="domain" description="HTH crp-type" evidence="7">
    <location>
        <begin position="156"/>
        <end position="232"/>
    </location>
</feature>
<evidence type="ECO:0000256" key="3">
    <source>
        <dbReference type="ARBA" id="ARBA00023159"/>
    </source>
</evidence>
<evidence type="ECO:0000256" key="5">
    <source>
        <dbReference type="SAM" id="MobiDB-lite"/>
    </source>
</evidence>
<dbReference type="SMART" id="SM00419">
    <property type="entry name" value="HTH_CRP"/>
    <property type="match status" value="1"/>
</dbReference>
<dbReference type="PANTHER" id="PTHR24567">
    <property type="entry name" value="CRP FAMILY TRANSCRIPTIONAL REGULATORY PROTEIN"/>
    <property type="match status" value="1"/>
</dbReference>
<dbReference type="SMART" id="SM00100">
    <property type="entry name" value="cNMP"/>
    <property type="match status" value="1"/>
</dbReference>
<dbReference type="InterPro" id="IPR050397">
    <property type="entry name" value="Env_Response_Regulators"/>
</dbReference>
<gene>
    <name evidence="9" type="ORF">CHH67_06695</name>
    <name evidence="8" type="ORF">GNP94_04085</name>
</gene>
<dbReference type="EMBL" id="WOAA01000002">
    <property type="protein sequence ID" value="MUG65184.1"/>
    <property type="molecule type" value="Genomic_DNA"/>
</dbReference>
<organism evidence="9 10">
    <name type="scientific">Paenibacillus campinasensis</name>
    <dbReference type="NCBI Taxonomy" id="66347"/>
    <lineage>
        <taxon>Bacteria</taxon>
        <taxon>Bacillati</taxon>
        <taxon>Bacillota</taxon>
        <taxon>Bacilli</taxon>
        <taxon>Bacillales</taxon>
        <taxon>Paenibacillaceae</taxon>
        <taxon>Paenibacillus</taxon>
    </lineage>
</organism>
<dbReference type="InterPro" id="IPR012318">
    <property type="entry name" value="HTH_CRP"/>
</dbReference>
<evidence type="ECO:0000313" key="10">
    <source>
        <dbReference type="Proteomes" id="UP000215596"/>
    </source>
</evidence>
<dbReference type="RefSeq" id="WP_095264305.1">
    <property type="nucleotide sequence ID" value="NZ_NPBY01000021.1"/>
</dbReference>
<dbReference type="Pfam" id="PF00027">
    <property type="entry name" value="cNMP_binding"/>
    <property type="match status" value="1"/>
</dbReference>
<dbReference type="PANTHER" id="PTHR24567:SF74">
    <property type="entry name" value="HTH-TYPE TRANSCRIPTIONAL REGULATOR ARCR"/>
    <property type="match status" value="1"/>
</dbReference>
<evidence type="ECO:0000256" key="1">
    <source>
        <dbReference type="ARBA" id="ARBA00023015"/>
    </source>
</evidence>
<dbReference type="PROSITE" id="PS00042">
    <property type="entry name" value="HTH_CRP_1"/>
    <property type="match status" value="1"/>
</dbReference>
<keyword evidence="3" id="KW-0010">Activator</keyword>
<keyword evidence="1" id="KW-0805">Transcription regulation</keyword>
<dbReference type="InterPro" id="IPR036388">
    <property type="entry name" value="WH-like_DNA-bd_sf"/>
</dbReference>
<sequence>MKKHAQTQTRSRRETLPPAGGSTAVFSPAHLQTLQDIAEPVRLLAGDYLYRENDPANRLYLVKKGSFKVSKLLADGAAVTLSLHIPGDLFGEPDPEQTAVHRFEARALEDAEVLIVQREDLDKLIVTSGSFALEFTNWMALLHRTTQAKFRDLLLFGKSGALCSLLLRLCNMYGTSKGDSDSAMMISKRITNAEMAEMIGSTRESVNRILNDLRGLGVITTEKGRIILKNPEYLRNICHCEDCPKEVCRM</sequence>
<evidence type="ECO:0000256" key="2">
    <source>
        <dbReference type="ARBA" id="ARBA00023125"/>
    </source>
</evidence>
<evidence type="ECO:0000313" key="8">
    <source>
        <dbReference type="EMBL" id="MUG65184.1"/>
    </source>
</evidence>
<keyword evidence="4" id="KW-0804">Transcription</keyword>
<feature type="region of interest" description="Disordered" evidence="5">
    <location>
        <begin position="1"/>
        <end position="24"/>
    </location>
</feature>
<dbReference type="GO" id="GO:0003677">
    <property type="term" value="F:DNA binding"/>
    <property type="evidence" value="ECO:0007669"/>
    <property type="project" value="UniProtKB-KW"/>
</dbReference>
<dbReference type="InterPro" id="IPR000595">
    <property type="entry name" value="cNMP-bd_dom"/>
</dbReference>
<dbReference type="Pfam" id="PF13545">
    <property type="entry name" value="HTH_Crp_2"/>
    <property type="match status" value="1"/>
</dbReference>
<evidence type="ECO:0000313" key="11">
    <source>
        <dbReference type="Proteomes" id="UP000435177"/>
    </source>
</evidence>
<dbReference type="PROSITE" id="PS51063">
    <property type="entry name" value="HTH_CRP_2"/>
    <property type="match status" value="1"/>
</dbReference>
<proteinExistence type="predicted"/>
<evidence type="ECO:0000259" key="6">
    <source>
        <dbReference type="PROSITE" id="PS50042"/>
    </source>
</evidence>
<dbReference type="OrthoDB" id="9810708at2"/>
<keyword evidence="11" id="KW-1185">Reference proteome</keyword>
<dbReference type="EMBL" id="NPBY01000021">
    <property type="protein sequence ID" value="PAD78444.1"/>
    <property type="molecule type" value="Genomic_DNA"/>
</dbReference>
<dbReference type="Proteomes" id="UP000435177">
    <property type="component" value="Unassembled WGS sequence"/>
</dbReference>
<dbReference type="InterPro" id="IPR014710">
    <property type="entry name" value="RmlC-like_jellyroll"/>
</dbReference>